<geneLocation type="plasmid" evidence="11">
    <name>pridsm_01</name>
</geneLocation>
<dbReference type="AlphaFoldDB" id="A0A5P3AJM5"/>
<evidence type="ECO:0000313" key="9">
    <source>
        <dbReference type="EMBL" id="QEW29758.1"/>
    </source>
</evidence>
<dbReference type="InterPro" id="IPR047661">
    <property type="entry name" value="IstB"/>
</dbReference>
<evidence type="ECO:0000313" key="5">
    <source>
        <dbReference type="EMBL" id="QEW27913.1"/>
    </source>
</evidence>
<geneLocation type="plasmid" evidence="10">
    <name>pRIdsm_03</name>
</geneLocation>
<accession>A0A5P3AJM5</accession>
<feature type="compositionally biased region" description="Basic and acidic residues" evidence="3">
    <location>
        <begin position="240"/>
        <end position="256"/>
    </location>
</feature>
<dbReference type="RefSeq" id="WP_151175226.1">
    <property type="nucleotide sequence ID" value="NZ_CP031598.1"/>
</dbReference>
<dbReference type="PIRSF" id="PIRSF003073">
    <property type="entry name" value="DNAC_TnpB_IstB"/>
    <property type="match status" value="1"/>
</dbReference>
<dbReference type="Gene3D" id="3.40.50.300">
    <property type="entry name" value="P-loop containing nucleotide triphosphate hydrolases"/>
    <property type="match status" value="1"/>
</dbReference>
<dbReference type="EMBL" id="CP031598">
    <property type="protein sequence ID" value="QEW27913.1"/>
    <property type="molecule type" value="Genomic_DNA"/>
</dbReference>
<dbReference type="KEGG" id="rid:RIdsm_05353"/>
<evidence type="ECO:0000313" key="10">
    <source>
        <dbReference type="EMBL" id="QEW30107.1"/>
    </source>
</evidence>
<keyword evidence="1" id="KW-0547">Nucleotide-binding</keyword>
<evidence type="ECO:0000256" key="3">
    <source>
        <dbReference type="SAM" id="MobiDB-lite"/>
    </source>
</evidence>
<dbReference type="FunFam" id="3.40.50.300:FF:001361">
    <property type="entry name" value="AAA family ATPase"/>
    <property type="match status" value="1"/>
</dbReference>
<geneLocation type="plasmid" evidence="8">
    <name>pRIdsm_01</name>
</geneLocation>
<evidence type="ECO:0000256" key="1">
    <source>
        <dbReference type="ARBA" id="ARBA00022741"/>
    </source>
</evidence>
<dbReference type="KEGG" id="rid:RIdsm_05392"/>
<dbReference type="EMBL" id="CP031599">
    <property type="protein sequence ID" value="QEW29758.1"/>
    <property type="molecule type" value="Genomic_DNA"/>
</dbReference>
<dbReference type="EMBL" id="CP031599">
    <property type="protein sequence ID" value="QEW29508.1"/>
    <property type="molecule type" value="Genomic_DNA"/>
</dbReference>
<dbReference type="EMBL" id="CP031598">
    <property type="protein sequence ID" value="QEW28656.1"/>
    <property type="molecule type" value="Genomic_DNA"/>
</dbReference>
<dbReference type="KEGG" id="rid:RIdsm_03736"/>
<dbReference type="Proteomes" id="UP000325785">
    <property type="component" value="Plasmid pRIdsm_03"/>
</dbReference>
<dbReference type="EMBL" id="CP031599">
    <property type="protein sequence ID" value="QEW29547.1"/>
    <property type="molecule type" value="Genomic_DNA"/>
</dbReference>
<feature type="domain" description="IstB-like ATP-binding" evidence="4">
    <location>
        <begin position="10"/>
        <end position="242"/>
    </location>
</feature>
<sequence>MLDHPTHDLLRQLKLDGMADAFTELQSQDSAADMGHAEWLGLLIDREVANRTTKRFQSRLRAAKLRHGGACVEDVDFRAARRLDKALFQQLAAGRWIKEKRNLLITGPCGVGKTWLACALGQRACRDNATVIYKRLPRLFSELQLAHDDGRFPRMFRQLVKADLLILDDWGPERMTAPQRRDMMEIIEDRYGSGATLVTSQLPVDAWHNIIDEPTFADAILDRLIHNAHRLPLDGPSMRKTRDAPATKTVDEQTDT</sequence>
<dbReference type="OrthoDB" id="8150723at2"/>
<dbReference type="SUPFAM" id="SSF52540">
    <property type="entry name" value="P-loop containing nucleoside triphosphate hydrolases"/>
    <property type="match status" value="1"/>
</dbReference>
<dbReference type="Proteomes" id="UP000325785">
    <property type="component" value="Chromosome"/>
</dbReference>
<evidence type="ECO:0000313" key="7">
    <source>
        <dbReference type="EMBL" id="QEW29508.1"/>
    </source>
</evidence>
<evidence type="ECO:0000259" key="4">
    <source>
        <dbReference type="Pfam" id="PF01695"/>
    </source>
</evidence>
<dbReference type="InterPro" id="IPR027417">
    <property type="entry name" value="P-loop_NTPase"/>
</dbReference>
<evidence type="ECO:0000313" key="8">
    <source>
        <dbReference type="EMBL" id="QEW29547.1"/>
    </source>
</evidence>
<proteinExistence type="predicted"/>
<dbReference type="GO" id="GO:0005524">
    <property type="term" value="F:ATP binding"/>
    <property type="evidence" value="ECO:0007669"/>
    <property type="project" value="UniProtKB-KW"/>
</dbReference>
<dbReference type="InterPro" id="IPR028350">
    <property type="entry name" value="DNAC/IstB-like"/>
</dbReference>
<evidence type="ECO:0000313" key="11">
    <source>
        <dbReference type="Proteomes" id="UP000325785"/>
    </source>
</evidence>
<reference evidence="8 11" key="1">
    <citation type="submission" date="2018-08" db="EMBL/GenBank/DDBJ databases">
        <title>Genetic Globetrotter - A new plasmid hitch-hiking vast phylogenetic and geographic distances.</title>
        <authorList>
            <person name="Vollmers J."/>
            <person name="Petersen J."/>
        </authorList>
    </citation>
    <scope>NUCLEOTIDE SEQUENCE [LARGE SCALE GENOMIC DNA]</scope>
    <source>
        <strain evidence="8 11">DSM 26383</strain>
        <plasmid evidence="8">pRIdsm_01</plasmid>
        <plasmid evidence="11">pridsm_01</plasmid>
        <plasmid evidence="10">pRIdsm_03</plasmid>
        <plasmid evidence="11">pridsm_03</plasmid>
    </source>
</reference>
<dbReference type="Pfam" id="PF01695">
    <property type="entry name" value="IstB_IS21"/>
    <property type="match status" value="1"/>
</dbReference>
<name>A0A5P3AJM5_9RHOB</name>
<dbReference type="PANTHER" id="PTHR30050:SF4">
    <property type="entry name" value="ATP-BINDING PROTEIN RV3427C IN INSERTION SEQUENCE-RELATED"/>
    <property type="match status" value="1"/>
</dbReference>
<dbReference type="KEGG" id="rid:RIdsm_05953"/>
<keyword evidence="2" id="KW-0067">ATP-binding</keyword>
<protein>
    <submittedName>
        <fullName evidence="8">Transposase</fullName>
    </submittedName>
</protein>
<dbReference type="CDD" id="cd00009">
    <property type="entry name" value="AAA"/>
    <property type="match status" value="1"/>
</dbReference>
<keyword evidence="8" id="KW-0614">Plasmid</keyword>
<dbReference type="InterPro" id="IPR002611">
    <property type="entry name" value="IstB_ATP-bd"/>
</dbReference>
<gene>
    <name evidence="5" type="ORF">RIdsm_03736</name>
    <name evidence="6" type="ORF">RIdsm_04488</name>
    <name evidence="7" type="ORF">RIdsm_05353</name>
    <name evidence="8" type="ORF">RIdsm_05392</name>
    <name evidence="9" type="ORF">RIdsm_05604</name>
    <name evidence="10" type="ORF">RIdsm_05953</name>
</gene>
<dbReference type="EMBL" id="CP031601">
    <property type="protein sequence ID" value="QEW30107.1"/>
    <property type="molecule type" value="Genomic_DNA"/>
</dbReference>
<dbReference type="KEGG" id="rid:RIdsm_04488"/>
<evidence type="ECO:0000313" key="6">
    <source>
        <dbReference type="EMBL" id="QEW28656.1"/>
    </source>
</evidence>
<organism evidence="8 11">
    <name type="scientific">Roseovarius indicus</name>
    <dbReference type="NCBI Taxonomy" id="540747"/>
    <lineage>
        <taxon>Bacteria</taxon>
        <taxon>Pseudomonadati</taxon>
        <taxon>Pseudomonadota</taxon>
        <taxon>Alphaproteobacteria</taxon>
        <taxon>Rhodobacterales</taxon>
        <taxon>Roseobacteraceae</taxon>
        <taxon>Roseovarius</taxon>
    </lineage>
</organism>
<dbReference type="GO" id="GO:0006260">
    <property type="term" value="P:DNA replication"/>
    <property type="evidence" value="ECO:0007669"/>
    <property type="project" value="TreeGrafter"/>
</dbReference>
<evidence type="ECO:0000256" key="2">
    <source>
        <dbReference type="ARBA" id="ARBA00022840"/>
    </source>
</evidence>
<dbReference type="Proteomes" id="UP000325785">
    <property type="component" value="Plasmid pRIdsm_01"/>
</dbReference>
<dbReference type="NCBIfam" id="NF038214">
    <property type="entry name" value="IS21_help_AAA"/>
    <property type="match status" value="1"/>
</dbReference>
<dbReference type="PANTHER" id="PTHR30050">
    <property type="entry name" value="CHROMOSOMAL REPLICATION INITIATOR PROTEIN DNAA"/>
    <property type="match status" value="1"/>
</dbReference>
<feature type="region of interest" description="Disordered" evidence="3">
    <location>
        <begin position="232"/>
        <end position="256"/>
    </location>
</feature>
<geneLocation type="plasmid" evidence="11">
    <name>pridsm_03</name>
</geneLocation>
<dbReference type="KEGG" id="rid:RIdsm_05604"/>